<dbReference type="EMBL" id="LECT01000001">
    <property type="protein sequence ID" value="KLU07861.1"/>
    <property type="molecule type" value="Genomic_DNA"/>
</dbReference>
<proteinExistence type="predicted"/>
<gene>
    <name evidence="1" type="ORF">RISK_000040</name>
</gene>
<dbReference type="RefSeq" id="WP_160311380.1">
    <property type="nucleotide sequence ID" value="NZ_LECT01000001.1"/>
</dbReference>
<sequence length="49" mass="5555">MTPVPFYAPHPVHVPMSSFSDQEIQQLRMVHVLNGGEVRSYAADFIRKA</sequence>
<keyword evidence="2" id="KW-1185">Reference proteome</keyword>
<evidence type="ECO:0000313" key="1">
    <source>
        <dbReference type="EMBL" id="KLU07861.1"/>
    </source>
</evidence>
<accession>A0A0J1BMV7</accession>
<reference evidence="1" key="1">
    <citation type="submission" date="2015-05" db="EMBL/GenBank/DDBJ databases">
        <title>Permanent draft genome of Rhodopirellula islandicus K833.</title>
        <authorList>
            <person name="Kizina J."/>
            <person name="Richter M."/>
            <person name="Glockner F.O."/>
            <person name="Harder J."/>
        </authorList>
    </citation>
    <scope>NUCLEOTIDE SEQUENCE [LARGE SCALE GENOMIC DNA]</scope>
    <source>
        <strain evidence="1">K833</strain>
    </source>
</reference>
<evidence type="ECO:0000313" key="2">
    <source>
        <dbReference type="Proteomes" id="UP000036367"/>
    </source>
</evidence>
<dbReference type="PATRIC" id="fig|595434.4.peg.39"/>
<dbReference type="STRING" id="595434.RISK_000040"/>
<organism evidence="1 2">
    <name type="scientific">Rhodopirellula islandica</name>
    <dbReference type="NCBI Taxonomy" id="595434"/>
    <lineage>
        <taxon>Bacteria</taxon>
        <taxon>Pseudomonadati</taxon>
        <taxon>Planctomycetota</taxon>
        <taxon>Planctomycetia</taxon>
        <taxon>Pirellulales</taxon>
        <taxon>Pirellulaceae</taxon>
        <taxon>Rhodopirellula</taxon>
    </lineage>
</organism>
<protein>
    <submittedName>
        <fullName evidence="1">Uncharacterized protein</fullName>
    </submittedName>
</protein>
<dbReference type="AlphaFoldDB" id="A0A0J1BMV7"/>
<name>A0A0J1BMV7_RHOIS</name>
<dbReference type="Proteomes" id="UP000036367">
    <property type="component" value="Unassembled WGS sequence"/>
</dbReference>
<comment type="caution">
    <text evidence="1">The sequence shown here is derived from an EMBL/GenBank/DDBJ whole genome shotgun (WGS) entry which is preliminary data.</text>
</comment>